<sequence>MSAALTDTGTLDSQSILLHGKIDTGWGSIWDEYKRAGELCAWAAPLGIEGFVRANAGFELLWCDFQHTTGLELVQTLNVTDWWTLMTGEEIVDPPWGHGPPCSPGGNHSGTPCRLPRWTHRDPSEYFPSWDWLRSATELYAGMGEDRVLLDTSKLITAYGEVGLSHLFTSADMSTHRLVNISEAAVQRYRANIADLSMMKGSGIDWRKIADGLTTRYNQRLPEIGRHLVNGTMNALKTARLVAIGLLMPFVELPANSTHSILTPTNRQRCTRAFTSTIRSAKGQMLSHTEKKLLITIETVHAEICGFVLEFYHAFHDLVPRERSEPPDAQAALTSANHEWKQLAREWHKRLSQLLARLDWKVWRGCRKVCEPNEICYLPVWPLGKRDGQRYPGGPRRPEQPSQFQPVCVDMQWYTSREVHTERSSTTGMD</sequence>
<dbReference type="AlphaFoldDB" id="G4T752"/>
<dbReference type="EMBL" id="CAFZ01000010">
    <property type="protein sequence ID" value="CCA67204.1"/>
    <property type="molecule type" value="Genomic_DNA"/>
</dbReference>
<dbReference type="eggNOG" id="ENOG502QRJE">
    <property type="taxonomic scope" value="Eukaryota"/>
</dbReference>
<proteinExistence type="predicted"/>
<accession>G4T752</accession>
<name>G4T752_SERID</name>
<keyword evidence="2" id="KW-1185">Reference proteome</keyword>
<reference evidence="1 2" key="1">
    <citation type="journal article" date="2011" name="PLoS Pathog.">
        <title>Endophytic Life Strategies Decoded by Genome and Transcriptome Analyses of the Mutualistic Root Symbiont Piriformospora indica.</title>
        <authorList>
            <person name="Zuccaro A."/>
            <person name="Lahrmann U."/>
            <person name="Guldener U."/>
            <person name="Langen G."/>
            <person name="Pfiffi S."/>
            <person name="Biedenkopf D."/>
            <person name="Wong P."/>
            <person name="Samans B."/>
            <person name="Grimm C."/>
            <person name="Basiewicz M."/>
            <person name="Murat C."/>
            <person name="Martin F."/>
            <person name="Kogel K.H."/>
        </authorList>
    </citation>
    <scope>NUCLEOTIDE SEQUENCE [LARGE SCALE GENOMIC DNA]</scope>
    <source>
        <strain evidence="1 2">DSM 11827</strain>
    </source>
</reference>
<organism evidence="1 2">
    <name type="scientific">Serendipita indica (strain DSM 11827)</name>
    <name type="common">Root endophyte fungus</name>
    <name type="synonym">Piriformospora indica</name>
    <dbReference type="NCBI Taxonomy" id="1109443"/>
    <lineage>
        <taxon>Eukaryota</taxon>
        <taxon>Fungi</taxon>
        <taxon>Dikarya</taxon>
        <taxon>Basidiomycota</taxon>
        <taxon>Agaricomycotina</taxon>
        <taxon>Agaricomycetes</taxon>
        <taxon>Sebacinales</taxon>
        <taxon>Serendipitaceae</taxon>
        <taxon>Serendipita</taxon>
    </lineage>
</organism>
<evidence type="ECO:0000313" key="1">
    <source>
        <dbReference type="EMBL" id="CCA67204.1"/>
    </source>
</evidence>
<dbReference type="PANTHER" id="PTHR35204:SF1">
    <property type="entry name" value="ENTEROTOXIN"/>
    <property type="match status" value="1"/>
</dbReference>
<dbReference type="STRING" id="1109443.G4T752"/>
<dbReference type="InterPro" id="IPR038921">
    <property type="entry name" value="YOR389W-like"/>
</dbReference>
<evidence type="ECO:0000313" key="2">
    <source>
        <dbReference type="Proteomes" id="UP000007148"/>
    </source>
</evidence>
<dbReference type="InParanoid" id="G4T752"/>
<dbReference type="OMA" id="SANHEWK"/>
<dbReference type="OrthoDB" id="10261782at2759"/>
<comment type="caution">
    <text evidence="1">The sequence shown here is derived from an EMBL/GenBank/DDBJ whole genome shotgun (WGS) entry which is preliminary data.</text>
</comment>
<dbReference type="Proteomes" id="UP000007148">
    <property type="component" value="Unassembled WGS sequence"/>
</dbReference>
<dbReference type="PANTHER" id="PTHR35204">
    <property type="entry name" value="YALI0A21131P"/>
    <property type="match status" value="1"/>
</dbReference>
<gene>
    <name evidence="1" type="ORF">PIIN_01036</name>
</gene>
<protein>
    <submittedName>
        <fullName evidence="1">Uncharacterized protein</fullName>
    </submittedName>
</protein>
<dbReference type="HOGENOM" id="CLU_017366_2_1_1"/>